<name>H1LKZ7_9LACO</name>
<proteinExistence type="predicted"/>
<evidence type="ECO:0000313" key="1">
    <source>
        <dbReference type="EMBL" id="EHO45758.1"/>
    </source>
</evidence>
<comment type="caution">
    <text evidence="1">The sequence shown here is derived from an EMBL/GenBank/DDBJ whole genome shotgun (WGS) entry which is preliminary data.</text>
</comment>
<accession>H1LKZ7</accession>
<dbReference type="HOGENOM" id="CLU_1956793_0_0_9"/>
<evidence type="ECO:0000313" key="2">
    <source>
        <dbReference type="Proteomes" id="UP000005025"/>
    </source>
</evidence>
<organism evidence="1 2">
    <name type="scientific">Lentilactobacillus kisonensis F0435</name>
    <dbReference type="NCBI Taxonomy" id="797516"/>
    <lineage>
        <taxon>Bacteria</taxon>
        <taxon>Bacillati</taxon>
        <taxon>Bacillota</taxon>
        <taxon>Bacilli</taxon>
        <taxon>Lactobacillales</taxon>
        <taxon>Lactobacillaceae</taxon>
        <taxon>Lentilactobacillus</taxon>
    </lineage>
</organism>
<dbReference type="EMBL" id="AGRJ01000279">
    <property type="protein sequence ID" value="EHO45758.1"/>
    <property type="molecule type" value="Genomic_DNA"/>
</dbReference>
<sequence length="128" mass="14191">MTRGSENMTIRIVGDIRRGKIQPSLTGNPIVDDALLQNFCDRLKSNLNAIQSPINIIADHFFDPTIPTTDIILMDKQIIHDFPGDLLLPFTIIAVDHSDLVRGNVLNAVNKLKHLENGDPCGSKTYSK</sequence>
<dbReference type="AlphaFoldDB" id="H1LKZ7"/>
<gene>
    <name evidence="1" type="ORF">HMPREF9104_03303</name>
</gene>
<protein>
    <submittedName>
        <fullName evidence="1">Uncharacterized protein</fullName>
    </submittedName>
</protein>
<reference evidence="1 2" key="1">
    <citation type="submission" date="2011-09" db="EMBL/GenBank/DDBJ databases">
        <authorList>
            <person name="Weinstock G."/>
            <person name="Sodergren E."/>
            <person name="Clifton S."/>
            <person name="Fulton L."/>
            <person name="Fulton B."/>
            <person name="Courtney L."/>
            <person name="Fronick C."/>
            <person name="Harrison M."/>
            <person name="Strong C."/>
            <person name="Farmer C."/>
            <person name="Delahaunty K."/>
            <person name="Markovic C."/>
            <person name="Hall O."/>
            <person name="Minx P."/>
            <person name="Tomlinson C."/>
            <person name="Mitreva M."/>
            <person name="Hou S."/>
            <person name="Chen J."/>
            <person name="Wollam A."/>
            <person name="Pepin K.H."/>
            <person name="Johnson M."/>
            <person name="Bhonagiri V."/>
            <person name="Zhang X."/>
            <person name="Suruliraj S."/>
            <person name="Warren W."/>
            <person name="Chinwalla A."/>
            <person name="Mardis E.R."/>
            <person name="Wilson R.K."/>
        </authorList>
    </citation>
    <scope>NUCLEOTIDE SEQUENCE [LARGE SCALE GENOMIC DNA]</scope>
    <source>
        <strain evidence="1 2">F0435</strain>
    </source>
</reference>
<dbReference type="Proteomes" id="UP000005025">
    <property type="component" value="Unassembled WGS sequence"/>
</dbReference>
<dbReference type="PATRIC" id="fig|797516.3.peg.2967"/>